<sequence>MRSFNVLLLAAAFVLVAVTIAMEADTGLGVFAIPAIGFLVALAFLPFVPFGVLSRRAARTVSVAICTLALLLLAAVWIWGIGSVFWWNDTPHARDGLVFVVLPAYMIAASGMVAAGIWAIERYL</sequence>
<organism evidence="2 3">
    <name type="scientific">Microbaculum marinum</name>
    <dbReference type="NCBI Taxonomy" id="1764581"/>
    <lineage>
        <taxon>Bacteria</taxon>
        <taxon>Pseudomonadati</taxon>
        <taxon>Pseudomonadota</taxon>
        <taxon>Alphaproteobacteria</taxon>
        <taxon>Hyphomicrobiales</taxon>
        <taxon>Tepidamorphaceae</taxon>
        <taxon>Microbaculum</taxon>
    </lineage>
</organism>
<comment type="caution">
    <text evidence="2">The sequence shown here is derived from an EMBL/GenBank/DDBJ whole genome shotgun (WGS) entry which is preliminary data.</text>
</comment>
<feature type="transmembrane region" description="Helical" evidence="1">
    <location>
        <begin position="65"/>
        <end position="87"/>
    </location>
</feature>
<feature type="transmembrane region" description="Helical" evidence="1">
    <location>
        <begin position="99"/>
        <end position="120"/>
    </location>
</feature>
<protein>
    <recommendedName>
        <fullName evidence="4">Transmembrane protein</fullName>
    </recommendedName>
</protein>
<dbReference type="RefSeq" id="WP_340332372.1">
    <property type="nucleotide sequence ID" value="NZ_JAZHOF010000013.1"/>
</dbReference>
<feature type="transmembrane region" description="Helical" evidence="1">
    <location>
        <begin position="31"/>
        <end position="53"/>
    </location>
</feature>
<keyword evidence="3" id="KW-1185">Reference proteome</keyword>
<reference evidence="2 3" key="1">
    <citation type="submission" date="2024-02" db="EMBL/GenBank/DDBJ databases">
        <title>Genome analysis and characterization of Microbaculum marinisediminis sp. nov., isolated from marine sediment.</title>
        <authorList>
            <person name="Du Z.-J."/>
            <person name="Ye Y.-Q."/>
            <person name="Zhang Z.-R."/>
            <person name="Yuan S.-M."/>
            <person name="Zhang X.-Y."/>
        </authorList>
    </citation>
    <scope>NUCLEOTIDE SEQUENCE [LARGE SCALE GENOMIC DNA]</scope>
    <source>
        <strain evidence="2 3">SDUM1044001</strain>
    </source>
</reference>
<keyword evidence="1" id="KW-0812">Transmembrane</keyword>
<keyword evidence="1" id="KW-1133">Transmembrane helix</keyword>
<dbReference type="Proteomes" id="UP001378188">
    <property type="component" value="Unassembled WGS sequence"/>
</dbReference>
<dbReference type="AlphaFoldDB" id="A0AAW9S529"/>
<evidence type="ECO:0000313" key="2">
    <source>
        <dbReference type="EMBL" id="MEJ8574671.1"/>
    </source>
</evidence>
<evidence type="ECO:0000313" key="3">
    <source>
        <dbReference type="Proteomes" id="UP001378188"/>
    </source>
</evidence>
<name>A0AAW9S529_9HYPH</name>
<dbReference type="EMBL" id="JAZHOF010000013">
    <property type="protein sequence ID" value="MEJ8574671.1"/>
    <property type="molecule type" value="Genomic_DNA"/>
</dbReference>
<accession>A0AAW9S529</accession>
<proteinExistence type="predicted"/>
<evidence type="ECO:0000256" key="1">
    <source>
        <dbReference type="SAM" id="Phobius"/>
    </source>
</evidence>
<gene>
    <name evidence="2" type="ORF">V3328_24555</name>
</gene>
<keyword evidence="1" id="KW-0472">Membrane</keyword>
<evidence type="ECO:0008006" key="4">
    <source>
        <dbReference type="Google" id="ProtNLM"/>
    </source>
</evidence>